<evidence type="ECO:0000259" key="1">
    <source>
        <dbReference type="Pfam" id="PF04149"/>
    </source>
</evidence>
<dbReference type="KEGG" id="acab:QRX50_05670"/>
<reference evidence="2 3" key="1">
    <citation type="submission" date="2023-06" db="EMBL/GenBank/DDBJ databases">
        <authorList>
            <person name="Oyuntsetseg B."/>
            <person name="Kim S.B."/>
        </authorList>
    </citation>
    <scope>NUCLEOTIDE SEQUENCE [LARGE SCALE GENOMIC DNA]</scope>
    <source>
        <strain evidence="2 3">2-15</strain>
    </source>
</reference>
<dbReference type="EMBL" id="CP127294">
    <property type="protein sequence ID" value="WIX83824.1"/>
    <property type="molecule type" value="Genomic_DNA"/>
</dbReference>
<protein>
    <submittedName>
        <fullName evidence="2">DUF397 domain-containing protein</fullName>
    </submittedName>
</protein>
<dbReference type="InterPro" id="IPR007278">
    <property type="entry name" value="DUF397"/>
</dbReference>
<dbReference type="Proteomes" id="UP001236014">
    <property type="component" value="Chromosome"/>
</dbReference>
<feature type="domain" description="DUF397" evidence="1">
    <location>
        <begin position="23"/>
        <end position="74"/>
    </location>
</feature>
<accession>A0A9Y2IQW0</accession>
<organism evidence="2 3">
    <name type="scientific">Amycolatopsis carbonis</name>
    <dbReference type="NCBI Taxonomy" id="715471"/>
    <lineage>
        <taxon>Bacteria</taxon>
        <taxon>Bacillati</taxon>
        <taxon>Actinomycetota</taxon>
        <taxon>Actinomycetes</taxon>
        <taxon>Pseudonocardiales</taxon>
        <taxon>Pseudonocardiaceae</taxon>
        <taxon>Amycolatopsis</taxon>
    </lineage>
</organism>
<evidence type="ECO:0000313" key="2">
    <source>
        <dbReference type="EMBL" id="WIX83824.1"/>
    </source>
</evidence>
<gene>
    <name evidence="2" type="ORF">QRX50_05670</name>
</gene>
<sequence>MEVGAWHKSSHSTSESNCVEVGAWNKSSYSTTQANCVEVTATPAIEIGVRDTKDRGAGHLTVSAQAWTAFLTAASTAVAG</sequence>
<dbReference type="AlphaFoldDB" id="A0A9Y2IQW0"/>
<proteinExistence type="predicted"/>
<evidence type="ECO:0000313" key="3">
    <source>
        <dbReference type="Proteomes" id="UP001236014"/>
    </source>
</evidence>
<dbReference type="Pfam" id="PF04149">
    <property type="entry name" value="DUF397"/>
    <property type="match status" value="1"/>
</dbReference>
<keyword evidence="3" id="KW-1185">Reference proteome</keyword>
<name>A0A9Y2IQW0_9PSEU</name>